<sequence>MNSWTIFKVTAMVGLASEVIYYAYKKKFIRKLANVLRLAWWSSLDHLQVIQQLQQEYFYKVLFFPDEKYPCLFYSWKGGCDAANCPYAHTETNFKILGDYLYSAKQSLDVCVYTISSSVLCNIILDVHETGVLVRIIVDDESDNFTGSMIQKLRENGIQLRTDKSSFLMHHKFVIIDQEVLINGSFNWTRSAITANNENVLITNQPNLVKPYKGEFDKLWKTFAPKSGLSIKRSSHHSDRQ</sequence>
<dbReference type="Proteomes" id="UP001152320">
    <property type="component" value="Chromosome 8"/>
</dbReference>
<keyword evidence="11" id="KW-1185">Reference proteome</keyword>
<keyword evidence="7" id="KW-0863">Zinc-finger</keyword>
<dbReference type="GO" id="GO:0008270">
    <property type="term" value="F:zinc ion binding"/>
    <property type="evidence" value="ECO:0007669"/>
    <property type="project" value="UniProtKB-KW"/>
</dbReference>
<evidence type="ECO:0000256" key="1">
    <source>
        <dbReference type="ARBA" id="ARBA00022801"/>
    </source>
</evidence>
<dbReference type="InterPro" id="IPR051406">
    <property type="entry name" value="PLD_domain"/>
</dbReference>
<dbReference type="GO" id="GO:0016891">
    <property type="term" value="F:RNA endonuclease activity producing 5'-phosphomonoesters, hydrolytic mechanism"/>
    <property type="evidence" value="ECO:0007669"/>
    <property type="project" value="TreeGrafter"/>
</dbReference>
<dbReference type="CDD" id="cd09171">
    <property type="entry name" value="PLDc_vPLD6_like"/>
    <property type="match status" value="1"/>
</dbReference>
<name>A0A9Q1C2N8_HOLLE</name>
<evidence type="ECO:0000313" key="11">
    <source>
        <dbReference type="Proteomes" id="UP001152320"/>
    </source>
</evidence>
<dbReference type="PANTHER" id="PTHR43856:SF1">
    <property type="entry name" value="MITOCHONDRIAL CARDIOLIPIN HYDROLASE"/>
    <property type="match status" value="1"/>
</dbReference>
<gene>
    <name evidence="10" type="ORF">HOLleu_17693</name>
</gene>
<dbReference type="InterPro" id="IPR001736">
    <property type="entry name" value="PLipase_D/transphosphatidylase"/>
</dbReference>
<evidence type="ECO:0000256" key="4">
    <source>
        <dbReference type="ARBA" id="ARBA00038012"/>
    </source>
</evidence>
<comment type="caution">
    <text evidence="10">The sequence shown here is derived from an EMBL/GenBank/DDBJ whole genome shotgun (WGS) entry which is preliminary data.</text>
</comment>
<feature type="domain" description="PLD phosphodiesterase" evidence="8">
    <location>
        <begin position="165"/>
        <end position="192"/>
    </location>
</feature>
<feature type="domain" description="C3H1-type" evidence="9">
    <location>
        <begin position="65"/>
        <end position="92"/>
    </location>
</feature>
<reference evidence="10" key="1">
    <citation type="submission" date="2021-10" db="EMBL/GenBank/DDBJ databases">
        <title>Tropical sea cucumber genome reveals ecological adaptation and Cuvierian tubules defense mechanism.</title>
        <authorList>
            <person name="Chen T."/>
        </authorList>
    </citation>
    <scope>NUCLEOTIDE SEQUENCE</scope>
    <source>
        <strain evidence="10">Nanhai2018</strain>
        <tissue evidence="10">Muscle</tissue>
    </source>
</reference>
<dbReference type="InterPro" id="IPR000571">
    <property type="entry name" value="Znf_CCCH"/>
</dbReference>
<evidence type="ECO:0000313" key="10">
    <source>
        <dbReference type="EMBL" id="KAJ8036994.1"/>
    </source>
</evidence>
<protein>
    <recommendedName>
        <fullName evidence="5">Mitochondrial cardiolipin hydrolase</fullName>
    </recommendedName>
    <alternativeName>
        <fullName evidence="6">Mitochondrial phospholipase</fullName>
    </alternativeName>
</protein>
<evidence type="ECO:0000256" key="6">
    <source>
        <dbReference type="ARBA" id="ARBA00043167"/>
    </source>
</evidence>
<evidence type="ECO:0000256" key="2">
    <source>
        <dbReference type="ARBA" id="ARBA00022963"/>
    </source>
</evidence>
<dbReference type="PROSITE" id="PS50035">
    <property type="entry name" value="PLD"/>
    <property type="match status" value="1"/>
</dbReference>
<dbReference type="InterPro" id="IPR025202">
    <property type="entry name" value="PLD-like_dom"/>
</dbReference>
<evidence type="ECO:0000256" key="5">
    <source>
        <dbReference type="ARBA" id="ARBA00040549"/>
    </source>
</evidence>
<dbReference type="AlphaFoldDB" id="A0A9Q1C2N8"/>
<dbReference type="Gene3D" id="3.30.870.10">
    <property type="entry name" value="Endonuclease Chain A"/>
    <property type="match status" value="1"/>
</dbReference>
<keyword evidence="3" id="KW-0443">Lipid metabolism</keyword>
<keyword evidence="7" id="KW-0479">Metal-binding</keyword>
<evidence type="ECO:0000259" key="9">
    <source>
        <dbReference type="PROSITE" id="PS50103"/>
    </source>
</evidence>
<dbReference type="GO" id="GO:0034587">
    <property type="term" value="P:piRNA processing"/>
    <property type="evidence" value="ECO:0007669"/>
    <property type="project" value="TreeGrafter"/>
</dbReference>
<dbReference type="PROSITE" id="PS50103">
    <property type="entry name" value="ZF_C3H1"/>
    <property type="match status" value="1"/>
</dbReference>
<dbReference type="SMART" id="SM00155">
    <property type="entry name" value="PLDc"/>
    <property type="match status" value="1"/>
</dbReference>
<feature type="zinc finger region" description="C3H1-type" evidence="7">
    <location>
        <begin position="65"/>
        <end position="92"/>
    </location>
</feature>
<keyword evidence="2" id="KW-0442">Lipid degradation</keyword>
<dbReference type="GO" id="GO:0016042">
    <property type="term" value="P:lipid catabolic process"/>
    <property type="evidence" value="ECO:0007669"/>
    <property type="project" value="UniProtKB-KW"/>
</dbReference>
<dbReference type="OrthoDB" id="5205528at2759"/>
<evidence type="ECO:0000256" key="7">
    <source>
        <dbReference type="PROSITE-ProRule" id="PRU00723"/>
    </source>
</evidence>
<evidence type="ECO:0000256" key="3">
    <source>
        <dbReference type="ARBA" id="ARBA00023098"/>
    </source>
</evidence>
<proteinExistence type="inferred from homology"/>
<comment type="similarity">
    <text evidence="4">Belongs to the phospholipase D family. MitoPLD/Zucchini subfamily.</text>
</comment>
<dbReference type="EMBL" id="JAIZAY010000008">
    <property type="protein sequence ID" value="KAJ8036994.1"/>
    <property type="molecule type" value="Genomic_DNA"/>
</dbReference>
<dbReference type="Pfam" id="PF13091">
    <property type="entry name" value="PLDc_2"/>
    <property type="match status" value="1"/>
</dbReference>
<dbReference type="PANTHER" id="PTHR43856">
    <property type="entry name" value="CARDIOLIPIN HYDROLASE"/>
    <property type="match status" value="1"/>
</dbReference>
<dbReference type="SUPFAM" id="SSF56024">
    <property type="entry name" value="Phospholipase D/nuclease"/>
    <property type="match status" value="1"/>
</dbReference>
<accession>A0A9Q1C2N8</accession>
<evidence type="ECO:0000259" key="8">
    <source>
        <dbReference type="PROSITE" id="PS50035"/>
    </source>
</evidence>
<dbReference type="GO" id="GO:0005739">
    <property type="term" value="C:mitochondrion"/>
    <property type="evidence" value="ECO:0007669"/>
    <property type="project" value="TreeGrafter"/>
</dbReference>
<organism evidence="10 11">
    <name type="scientific">Holothuria leucospilota</name>
    <name type="common">Black long sea cucumber</name>
    <name type="synonym">Mertensiothuria leucospilota</name>
    <dbReference type="NCBI Taxonomy" id="206669"/>
    <lineage>
        <taxon>Eukaryota</taxon>
        <taxon>Metazoa</taxon>
        <taxon>Echinodermata</taxon>
        <taxon>Eleutherozoa</taxon>
        <taxon>Echinozoa</taxon>
        <taxon>Holothuroidea</taxon>
        <taxon>Aspidochirotacea</taxon>
        <taxon>Aspidochirotida</taxon>
        <taxon>Holothuriidae</taxon>
        <taxon>Holothuria</taxon>
    </lineage>
</organism>
<keyword evidence="1 10" id="KW-0378">Hydrolase</keyword>
<keyword evidence="7" id="KW-0862">Zinc</keyword>